<dbReference type="InterPro" id="IPR036179">
    <property type="entry name" value="Ig-like_dom_sf"/>
</dbReference>
<evidence type="ECO:0000256" key="8">
    <source>
        <dbReference type="SAM" id="Phobius"/>
    </source>
</evidence>
<dbReference type="InterPro" id="IPR013783">
    <property type="entry name" value="Ig-like_fold"/>
</dbReference>
<dbReference type="PANTHER" id="PTHR19433">
    <property type="entry name" value="T-CELL RECEPTOR ALPHA CHAIN V REGION-RELATED"/>
    <property type="match status" value="1"/>
</dbReference>
<feature type="domain" description="Ig-like" evidence="9">
    <location>
        <begin position="27"/>
        <end position="106"/>
    </location>
</feature>
<keyword evidence="8" id="KW-0812">Transmembrane</keyword>
<keyword evidence="4" id="KW-0391">Immunity</keyword>
<keyword evidence="6" id="KW-1015">Disulfide bond</keyword>
<dbReference type="Gene3D" id="2.60.40.10">
    <property type="entry name" value="Immunoglobulins"/>
    <property type="match status" value="1"/>
</dbReference>
<evidence type="ECO:0000256" key="1">
    <source>
        <dbReference type="ARBA" id="ARBA00004236"/>
    </source>
</evidence>
<evidence type="ECO:0000313" key="10">
    <source>
        <dbReference type="Ensembl" id="ENSECRP00000014086.1"/>
    </source>
</evidence>
<dbReference type="InterPro" id="IPR052051">
    <property type="entry name" value="TCR_complex_component"/>
</dbReference>
<keyword evidence="2" id="KW-1003">Cell membrane</keyword>
<evidence type="ECO:0000256" key="5">
    <source>
        <dbReference type="ARBA" id="ARBA00023136"/>
    </source>
</evidence>
<reference evidence="10" key="3">
    <citation type="submission" date="2025-09" db="UniProtKB">
        <authorList>
            <consortium name="Ensembl"/>
        </authorList>
    </citation>
    <scope>IDENTIFICATION</scope>
</reference>
<dbReference type="Ensembl" id="ENSECRT00000014330.1">
    <property type="protein sequence ID" value="ENSECRP00000014086.1"/>
    <property type="gene ID" value="ENSECRG00000009388.1"/>
</dbReference>
<organism evidence="10 11">
    <name type="scientific">Erpetoichthys calabaricus</name>
    <name type="common">Rope fish</name>
    <name type="synonym">Calamoichthys calabaricus</name>
    <dbReference type="NCBI Taxonomy" id="27687"/>
    <lineage>
        <taxon>Eukaryota</taxon>
        <taxon>Metazoa</taxon>
        <taxon>Chordata</taxon>
        <taxon>Craniata</taxon>
        <taxon>Vertebrata</taxon>
        <taxon>Euteleostomi</taxon>
        <taxon>Actinopterygii</taxon>
        <taxon>Polypteriformes</taxon>
        <taxon>Polypteridae</taxon>
        <taxon>Erpetoichthys</taxon>
    </lineage>
</organism>
<evidence type="ECO:0000259" key="9">
    <source>
        <dbReference type="PROSITE" id="PS50835"/>
    </source>
</evidence>
<protein>
    <recommendedName>
        <fullName evidence="9">Ig-like domain-containing protein</fullName>
    </recommendedName>
</protein>
<accession>A0A8C4SBX8</accession>
<dbReference type="InterPro" id="IPR007110">
    <property type="entry name" value="Ig-like_dom"/>
</dbReference>
<dbReference type="InterPro" id="IPR013106">
    <property type="entry name" value="Ig_V-set"/>
</dbReference>
<dbReference type="AlphaFoldDB" id="A0A8C4SBX8"/>
<comment type="subcellular location">
    <subcellularLocation>
        <location evidence="1">Cell membrane</location>
    </subcellularLocation>
</comment>
<keyword evidence="7" id="KW-0325">Glycoprotein</keyword>
<dbReference type="GO" id="GO:0005886">
    <property type="term" value="C:plasma membrane"/>
    <property type="evidence" value="ECO:0007669"/>
    <property type="project" value="UniProtKB-SubCell"/>
</dbReference>
<dbReference type="Pfam" id="PF07686">
    <property type="entry name" value="V-set"/>
    <property type="match status" value="1"/>
</dbReference>
<dbReference type="Proteomes" id="UP000694620">
    <property type="component" value="Chromosome 9"/>
</dbReference>
<evidence type="ECO:0000256" key="4">
    <source>
        <dbReference type="ARBA" id="ARBA00022859"/>
    </source>
</evidence>
<keyword evidence="8" id="KW-1133">Transmembrane helix</keyword>
<evidence type="ECO:0000313" key="11">
    <source>
        <dbReference type="Proteomes" id="UP000694620"/>
    </source>
</evidence>
<keyword evidence="11" id="KW-1185">Reference proteome</keyword>
<proteinExistence type="predicted"/>
<name>A0A8C4SBX8_ERPCA</name>
<keyword evidence="3" id="KW-0732">Signal</keyword>
<evidence type="ECO:0000256" key="2">
    <source>
        <dbReference type="ARBA" id="ARBA00022475"/>
    </source>
</evidence>
<feature type="transmembrane region" description="Helical" evidence="8">
    <location>
        <begin position="157"/>
        <end position="177"/>
    </location>
</feature>
<dbReference type="GO" id="GO:0002376">
    <property type="term" value="P:immune system process"/>
    <property type="evidence" value="ECO:0007669"/>
    <property type="project" value="UniProtKB-KW"/>
</dbReference>
<evidence type="ECO:0000256" key="3">
    <source>
        <dbReference type="ARBA" id="ARBA00022729"/>
    </source>
</evidence>
<reference evidence="10" key="2">
    <citation type="submission" date="2025-08" db="UniProtKB">
        <authorList>
            <consortium name="Ensembl"/>
        </authorList>
    </citation>
    <scope>IDENTIFICATION</scope>
</reference>
<keyword evidence="5 8" id="KW-0472">Membrane</keyword>
<sequence>MLSSSGGSKQNKLSQEATANSLDTFPVTLECNIESRSSTYSLYWYIQHTRQAPKFIARKDYDGFERNVNEEKYSVALNTSSKNATLTIYNTVELSDASVYFCVLSDAQCSDNPLHCTNIREICHDYLQTKQLKSKFLWISFSSNCKTAVQYENLNTLTLAVLALRIIFIKSIVFNVLMTARAWMS</sequence>
<evidence type="ECO:0000256" key="7">
    <source>
        <dbReference type="ARBA" id="ARBA00023180"/>
    </source>
</evidence>
<reference evidence="10" key="1">
    <citation type="submission" date="2021-06" db="EMBL/GenBank/DDBJ databases">
        <authorList>
            <consortium name="Wellcome Sanger Institute Data Sharing"/>
        </authorList>
    </citation>
    <scope>NUCLEOTIDE SEQUENCE [LARGE SCALE GENOMIC DNA]</scope>
</reference>
<dbReference type="SUPFAM" id="SSF48726">
    <property type="entry name" value="Immunoglobulin"/>
    <property type="match status" value="1"/>
</dbReference>
<dbReference type="PROSITE" id="PS50835">
    <property type="entry name" value="IG_LIKE"/>
    <property type="match status" value="1"/>
</dbReference>
<evidence type="ECO:0000256" key="6">
    <source>
        <dbReference type="ARBA" id="ARBA00023157"/>
    </source>
</evidence>
<dbReference type="GO" id="GO:0009617">
    <property type="term" value="P:response to bacterium"/>
    <property type="evidence" value="ECO:0007669"/>
    <property type="project" value="TreeGrafter"/>
</dbReference>